<name>A0A6A7K5Y1_9FIRM</name>
<keyword evidence="8" id="KW-0966">Cell projection</keyword>
<evidence type="ECO:0000256" key="4">
    <source>
        <dbReference type="ARBA" id="ARBA00023143"/>
    </source>
</evidence>
<evidence type="ECO:0000256" key="3">
    <source>
        <dbReference type="ARBA" id="ARBA00023054"/>
    </source>
</evidence>
<dbReference type="InterPro" id="IPR010810">
    <property type="entry name" value="Flagellin_hook_IN_motif"/>
</dbReference>
<comment type="subcellular location">
    <subcellularLocation>
        <location evidence="5">Secreted</location>
    </subcellularLocation>
    <subcellularLocation>
        <location evidence="5">Bacterial flagellum</location>
    </subcellularLocation>
</comment>
<keyword evidence="5" id="KW-0964">Secreted</keyword>
<evidence type="ECO:0000256" key="2">
    <source>
        <dbReference type="ARBA" id="ARBA00011255"/>
    </source>
</evidence>
<sequence length="463" mass="49691">MAGISFIGSYSGIDKGTIDKLMEAERMPLVNLTNKKTGITAKQNAWKDINTRLNTLFEKLKVLQNSDTFTAKKATSSNENIVSMTTSKDAVPGIYNIHVEQLASSASVISGEISLAEGNINKELGIEGAFTIGNADGISFDIAIEEGDTLKTIAAKVNDASNDTGISATIINSRLVLTDSTTGKRDITLTDGVGGNGTLAQLGLSDTASVKEGTNALFTVNGVEVERNTNTVDDAIEHVTINLSNVHSAGQYETVNVELDTEKLTKAVQEFVDQYNSTMTFIEGKLAAGDPEVPGSAGALSGDSSLMRLHSSLRSLVTSTLNNENSSISDISQIGVSTVDRYGKLEFDATKLTEALSKDPQNVMDFFTSNNVDGKDIGFASRLNSYVDSFVSNSNGIIKIKTEGLDRTLKDLAKQIETFNARMVKKEAYYIKMFSALDVAMMKAESQMDWLAGQINAMNTKAK</sequence>
<dbReference type="InterPro" id="IPR010809">
    <property type="entry name" value="FliD_C"/>
</dbReference>
<comment type="subunit">
    <text evidence="2 5">Homopentamer.</text>
</comment>
<dbReference type="PANTHER" id="PTHR30288">
    <property type="entry name" value="FLAGELLAR CAP/ASSEMBLY PROTEIN FLID"/>
    <property type="match status" value="1"/>
</dbReference>
<dbReference type="Proteomes" id="UP000440004">
    <property type="component" value="Unassembled WGS sequence"/>
</dbReference>
<dbReference type="GO" id="GO:0005576">
    <property type="term" value="C:extracellular region"/>
    <property type="evidence" value="ECO:0007669"/>
    <property type="project" value="UniProtKB-SubCell"/>
</dbReference>
<dbReference type="Pfam" id="PF02465">
    <property type="entry name" value="FliD_N"/>
    <property type="match status" value="1"/>
</dbReference>
<keyword evidence="3" id="KW-0175">Coiled coil</keyword>
<proteinExistence type="inferred from homology"/>
<dbReference type="AlphaFoldDB" id="A0A6A7K5Y1"/>
<protein>
    <recommendedName>
        <fullName evidence="5">Flagellar hook-associated protein 2</fullName>
        <shortName evidence="5">HAP2</shortName>
    </recommendedName>
    <alternativeName>
        <fullName evidence="5">Flagellar cap protein</fullName>
    </alternativeName>
</protein>
<gene>
    <name evidence="8" type="primary">fliD</name>
    <name evidence="8" type="ORF">GC105_03140</name>
</gene>
<dbReference type="InterPro" id="IPR003481">
    <property type="entry name" value="FliD_N"/>
</dbReference>
<evidence type="ECO:0000256" key="1">
    <source>
        <dbReference type="ARBA" id="ARBA00009764"/>
    </source>
</evidence>
<dbReference type="Pfam" id="PF07196">
    <property type="entry name" value="Flagellin_IN"/>
    <property type="match status" value="1"/>
</dbReference>
<comment type="similarity">
    <text evidence="1 5">Belongs to the FliD family.</text>
</comment>
<evidence type="ECO:0000313" key="9">
    <source>
        <dbReference type="Proteomes" id="UP000440004"/>
    </source>
</evidence>
<comment type="function">
    <text evidence="5">Required for morphogenesis and for the elongation of the flagellar filament by facilitating polymerization of the flagellin monomers at the tip of growing filament. Forms a capping structure, which prevents flagellin subunits (transported through the central channel of the flagellum) from leaking out without polymerization at the distal end.</text>
</comment>
<dbReference type="GO" id="GO:0009421">
    <property type="term" value="C:bacterial-type flagellum filament cap"/>
    <property type="evidence" value="ECO:0007669"/>
    <property type="project" value="InterPro"/>
</dbReference>
<keyword evidence="4 5" id="KW-0975">Bacterial flagellum</keyword>
<dbReference type="Pfam" id="PF07195">
    <property type="entry name" value="FliD_C"/>
    <property type="match status" value="1"/>
</dbReference>
<keyword evidence="9" id="KW-1185">Reference proteome</keyword>
<organism evidence="8 9">
    <name type="scientific">Alkalibaculum sporogenes</name>
    <dbReference type="NCBI Taxonomy" id="2655001"/>
    <lineage>
        <taxon>Bacteria</taxon>
        <taxon>Bacillati</taxon>
        <taxon>Bacillota</taxon>
        <taxon>Clostridia</taxon>
        <taxon>Eubacteriales</taxon>
        <taxon>Eubacteriaceae</taxon>
        <taxon>Alkalibaculum</taxon>
    </lineage>
</organism>
<dbReference type="EMBL" id="WHNX01000004">
    <property type="protein sequence ID" value="MPW24785.1"/>
    <property type="molecule type" value="Genomic_DNA"/>
</dbReference>
<evidence type="ECO:0000259" key="7">
    <source>
        <dbReference type="Pfam" id="PF07195"/>
    </source>
</evidence>
<evidence type="ECO:0000313" key="8">
    <source>
        <dbReference type="EMBL" id="MPW24785.1"/>
    </source>
</evidence>
<feature type="domain" description="Flagellar hook-associated protein 2 N-terminal" evidence="6">
    <location>
        <begin position="11"/>
        <end position="105"/>
    </location>
</feature>
<dbReference type="PANTHER" id="PTHR30288:SF0">
    <property type="entry name" value="FLAGELLAR HOOK-ASSOCIATED PROTEIN 2"/>
    <property type="match status" value="1"/>
</dbReference>
<feature type="domain" description="Flagellar hook-associated protein 2 C-terminal" evidence="7">
    <location>
        <begin position="213"/>
        <end position="444"/>
    </location>
</feature>
<accession>A0A6A7K5Y1</accession>
<dbReference type="RefSeq" id="WP_152801604.1">
    <property type="nucleotide sequence ID" value="NZ_WHNX01000004.1"/>
</dbReference>
<dbReference type="GO" id="GO:0007155">
    <property type="term" value="P:cell adhesion"/>
    <property type="evidence" value="ECO:0007669"/>
    <property type="project" value="InterPro"/>
</dbReference>
<keyword evidence="8" id="KW-0969">Cilium</keyword>
<dbReference type="InterPro" id="IPR040026">
    <property type="entry name" value="FliD"/>
</dbReference>
<dbReference type="GO" id="GO:0009424">
    <property type="term" value="C:bacterial-type flagellum hook"/>
    <property type="evidence" value="ECO:0007669"/>
    <property type="project" value="UniProtKB-UniRule"/>
</dbReference>
<evidence type="ECO:0000259" key="6">
    <source>
        <dbReference type="Pfam" id="PF02465"/>
    </source>
</evidence>
<keyword evidence="8" id="KW-0282">Flagellum</keyword>
<reference evidence="8 9" key="1">
    <citation type="submission" date="2019-10" db="EMBL/GenBank/DDBJ databases">
        <title>Alkalibaculum tamaniensis sp.nov., a new alkaliphilic acetogen, isolated on methoxylated aromatics from a mud volcano.</title>
        <authorList>
            <person name="Khomyakova M.A."/>
            <person name="Merkel A.Y."/>
            <person name="Bonch-Osmolovskaya E.A."/>
            <person name="Slobodkin A.I."/>
        </authorList>
    </citation>
    <scope>NUCLEOTIDE SEQUENCE [LARGE SCALE GENOMIC DNA]</scope>
    <source>
        <strain evidence="8 9">M08DMB</strain>
    </source>
</reference>
<comment type="caution">
    <text evidence="8">The sequence shown here is derived from an EMBL/GenBank/DDBJ whole genome shotgun (WGS) entry which is preliminary data.</text>
</comment>
<evidence type="ECO:0000256" key="5">
    <source>
        <dbReference type="RuleBase" id="RU362066"/>
    </source>
</evidence>
<dbReference type="GO" id="GO:0071973">
    <property type="term" value="P:bacterial-type flagellum-dependent cell motility"/>
    <property type="evidence" value="ECO:0007669"/>
    <property type="project" value="TreeGrafter"/>
</dbReference>